<keyword evidence="1" id="KW-0812">Transmembrane</keyword>
<evidence type="ECO:0000313" key="2">
    <source>
        <dbReference type="EMBL" id="GEN97424.1"/>
    </source>
</evidence>
<comment type="caution">
    <text evidence="2">The sequence shown here is derived from an EMBL/GenBank/DDBJ whole genome shotgun (WGS) entry which is preliminary data.</text>
</comment>
<reference evidence="2 3" key="1">
    <citation type="submission" date="2019-07" db="EMBL/GenBank/DDBJ databases">
        <title>Whole genome shotgun sequence of Streptococcus oligofermentans NBRC 106105.</title>
        <authorList>
            <person name="Hosoyama A."/>
            <person name="Uohara A."/>
            <person name="Ohji S."/>
            <person name="Ichikawa N."/>
        </authorList>
    </citation>
    <scope>NUCLEOTIDE SEQUENCE [LARGE SCALE GENOMIC DNA]</scope>
    <source>
        <strain evidence="2 3">NBRC 106105</strain>
    </source>
</reference>
<sequence>MKQFSLPLYILKFFLYLIISLILHIVLIFAAGMVAGGYATFFVFFIGNLAFPFGLWNFFFFWKVLTPEQSSKRLVGLVSILFLPVLCFVIYGFVGGFQNIINSLPNSLFYVFGMLLSNTIVYSMAHSINLSNYKKRAISQTENNQSEID</sequence>
<feature type="transmembrane region" description="Helical" evidence="1">
    <location>
        <begin position="74"/>
        <end position="95"/>
    </location>
</feature>
<gene>
    <name evidence="2" type="ORF">SOL01_12980</name>
</gene>
<evidence type="ECO:0000256" key="1">
    <source>
        <dbReference type="SAM" id="Phobius"/>
    </source>
</evidence>
<dbReference type="Proteomes" id="UP000321868">
    <property type="component" value="Unassembled WGS sequence"/>
</dbReference>
<feature type="transmembrane region" description="Helical" evidence="1">
    <location>
        <begin position="107"/>
        <end position="125"/>
    </location>
</feature>
<organism evidence="2 3">
    <name type="scientific">Streptococcus cristatus</name>
    <dbReference type="NCBI Taxonomy" id="45634"/>
    <lineage>
        <taxon>Bacteria</taxon>
        <taxon>Bacillati</taxon>
        <taxon>Bacillota</taxon>
        <taxon>Bacilli</taxon>
        <taxon>Lactobacillales</taxon>
        <taxon>Streptococcaceae</taxon>
        <taxon>Streptococcus</taxon>
    </lineage>
</organism>
<proteinExistence type="predicted"/>
<name>A0A512ACJ8_STRCR</name>
<keyword evidence="1" id="KW-0472">Membrane</keyword>
<evidence type="ECO:0000313" key="3">
    <source>
        <dbReference type="Proteomes" id="UP000321868"/>
    </source>
</evidence>
<dbReference type="AlphaFoldDB" id="A0A512ACJ8"/>
<feature type="transmembrane region" description="Helical" evidence="1">
    <location>
        <begin position="12"/>
        <end position="35"/>
    </location>
</feature>
<feature type="transmembrane region" description="Helical" evidence="1">
    <location>
        <begin position="41"/>
        <end position="62"/>
    </location>
</feature>
<evidence type="ECO:0008006" key="4">
    <source>
        <dbReference type="Google" id="ProtNLM"/>
    </source>
</evidence>
<dbReference type="RefSeq" id="WP_015605216.1">
    <property type="nucleotide sequence ID" value="NZ_BJYQ01000079.1"/>
</dbReference>
<accession>A0A512ACJ8</accession>
<keyword evidence="1" id="KW-1133">Transmembrane helix</keyword>
<protein>
    <recommendedName>
        <fullName evidence="4">Preprotein translocase</fullName>
    </recommendedName>
</protein>
<dbReference type="EMBL" id="BJYQ01000079">
    <property type="protein sequence ID" value="GEN97424.1"/>
    <property type="molecule type" value="Genomic_DNA"/>
</dbReference>